<dbReference type="PANTHER" id="PTHR43734:SF4">
    <property type="entry name" value="AMINE OXIDASE DOMAIN-CONTAINING PROTEIN"/>
    <property type="match status" value="1"/>
</dbReference>
<proteinExistence type="predicted"/>
<organism evidence="2 3">
    <name type="scientific">Candidatus Lokiarchaeum ossiferum</name>
    <dbReference type="NCBI Taxonomy" id="2951803"/>
    <lineage>
        <taxon>Archaea</taxon>
        <taxon>Promethearchaeati</taxon>
        <taxon>Promethearchaeota</taxon>
        <taxon>Promethearchaeia</taxon>
        <taxon>Promethearchaeales</taxon>
        <taxon>Promethearchaeaceae</taxon>
        <taxon>Candidatus Lokiarchaeum</taxon>
    </lineage>
</organism>
<evidence type="ECO:0000259" key="1">
    <source>
        <dbReference type="Pfam" id="PF01593"/>
    </source>
</evidence>
<dbReference type="InterPro" id="IPR002937">
    <property type="entry name" value="Amino_oxidase"/>
</dbReference>
<dbReference type="PRINTS" id="PR00419">
    <property type="entry name" value="ADXRDTASE"/>
</dbReference>
<gene>
    <name evidence="2" type="ORF">NEF87_000501</name>
</gene>
<dbReference type="PANTHER" id="PTHR43734">
    <property type="entry name" value="PHYTOENE DESATURASE"/>
    <property type="match status" value="1"/>
</dbReference>
<reference evidence="2" key="1">
    <citation type="submission" date="2022-09" db="EMBL/GenBank/DDBJ databases">
        <title>Actin cytoskeleton and complex cell architecture in an #Asgard archaeon.</title>
        <authorList>
            <person name="Ponce Toledo R.I."/>
            <person name="Schleper C."/>
            <person name="Rodrigues Oliveira T."/>
            <person name="Wollweber F."/>
            <person name="Xu J."/>
            <person name="Rittmann S."/>
            <person name="Klingl A."/>
            <person name="Pilhofer M."/>
        </authorList>
    </citation>
    <scope>NUCLEOTIDE SEQUENCE</scope>
    <source>
        <strain evidence="2">B-35</strain>
    </source>
</reference>
<accession>A0ABY6HL21</accession>
<dbReference type="SUPFAM" id="SSF51905">
    <property type="entry name" value="FAD/NAD(P)-binding domain"/>
    <property type="match status" value="1"/>
</dbReference>
<evidence type="ECO:0000313" key="3">
    <source>
        <dbReference type="Proteomes" id="UP001208689"/>
    </source>
</evidence>
<dbReference type="Gene3D" id="3.50.50.60">
    <property type="entry name" value="FAD/NAD(P)-binding domain"/>
    <property type="match status" value="2"/>
</dbReference>
<sequence>MSRISIIGGGLAGLTGGAFLAKHGHHVQIFEQFTELGGVAATITQDGYKWDIGPLLLEGFGPNELVRNILEELDLMQQLRIVKEDRGLSTPDFTFWRPKEYQGLYWRREMLRKQFPDQSTNLDRYYRFYVRMIRIVTLFKQSEESQGLKKYWLKLRLLLTALPIKKMQEWNATQLLDHFFSNEKIKGMLAGILADFVTRPSEFQGVGIPMVNIETAFDKRIPLAIDKHTIQPQYNYIIGGCGEMVQLLVKFIENHGGSFHTNSKVQKILINQDIAEGIRLENGEEIESDIVLATSDIFSTCNSLIGKELLPNSTRQYLTEIKYMESVFMVHIGVDFDPTPYQPAALCYYYGTYDIENAVEKINNGIYHEGADGFLIYIPSMHSSEMAPPHHHAITIYTVAPNHIKGGDWETQKEVLADKLLEYAEKTIPGLRKHTKTRIIMTPIDFRKRINVHHHSFGGLPPIMGQKGFAHQTPIGNLFYAGCQSESTGGIANTMNGGKKVARIIDRYLKSK</sequence>
<dbReference type="EMBL" id="CP104013">
    <property type="protein sequence ID" value="UYP44216.1"/>
    <property type="molecule type" value="Genomic_DNA"/>
</dbReference>
<feature type="domain" description="Amine oxidase" evidence="1">
    <location>
        <begin position="11"/>
        <end position="505"/>
    </location>
</feature>
<evidence type="ECO:0000313" key="2">
    <source>
        <dbReference type="EMBL" id="UYP44216.1"/>
    </source>
</evidence>
<dbReference type="Pfam" id="PF01593">
    <property type="entry name" value="Amino_oxidase"/>
    <property type="match status" value="1"/>
</dbReference>
<keyword evidence="3" id="KW-1185">Reference proteome</keyword>
<protein>
    <recommendedName>
        <fullName evidence="1">Amine oxidase domain-containing protein</fullName>
    </recommendedName>
</protein>
<dbReference type="InterPro" id="IPR036188">
    <property type="entry name" value="FAD/NAD-bd_sf"/>
</dbReference>
<name>A0ABY6HL21_9ARCH</name>
<dbReference type="Proteomes" id="UP001208689">
    <property type="component" value="Chromosome"/>
</dbReference>